<comment type="subcellular location">
    <subcellularLocation>
        <location evidence="1">Cell membrane</location>
        <topology evidence="1">Multi-pass membrane protein</topology>
    </subcellularLocation>
</comment>
<dbReference type="AlphaFoldDB" id="A0AAP2CK53"/>
<keyword evidence="3 7" id="KW-0812">Transmembrane</keyword>
<evidence type="ECO:0000256" key="2">
    <source>
        <dbReference type="ARBA" id="ARBA00022475"/>
    </source>
</evidence>
<dbReference type="PANTHER" id="PTHR30572:SF4">
    <property type="entry name" value="ABC TRANSPORTER PERMEASE YTRF"/>
    <property type="match status" value="1"/>
</dbReference>
<comment type="caution">
    <text evidence="10">The sequence shown here is derived from an EMBL/GenBank/DDBJ whole genome shotgun (WGS) entry which is preliminary data.</text>
</comment>
<dbReference type="GO" id="GO:0005886">
    <property type="term" value="C:plasma membrane"/>
    <property type="evidence" value="ECO:0007669"/>
    <property type="project" value="UniProtKB-SubCell"/>
</dbReference>
<sequence length="414" mass="44985">MNLLENIKEALRSVQSNLLRTILTGLIIAIGITSLVGMLTAIDGMKAQIEESFAGFGANNFDVKSRFSNGARVTTDGVAQKTYPPISYREATAFRDEYSQRGVVTVFSNFSGATEIKRGSKKTNPNSRMIGGDENYFFIKGIKIEQGRNFSNSEIQFGNNVCVVGKEIVSALFEKGEDPINQHITFYGSRYTIIGVTEEQGSATAGSGPDRAVVIPLENARRLDRNGTFRYAITASLSDPGKMDYEMGHATGVMRKIRQDRIGDEDSFEIVKSQTLGESLEEVAGFLRIGGFGIGFITLLGAAIGLMNIMMVSVTERTREIGVRKALGATPLRIRQQFLIEAIVICLLGGLLGVLFGIGIGNVVANLVGPGGFLVPWLWIFVAFGICILVGLLSGFFPAYKASKLDPIESLRYE</sequence>
<feature type="transmembrane region" description="Helical" evidence="7">
    <location>
        <begin position="377"/>
        <end position="400"/>
    </location>
</feature>
<comment type="similarity">
    <text evidence="6">Belongs to the ABC-4 integral membrane protein family.</text>
</comment>
<evidence type="ECO:0000259" key="8">
    <source>
        <dbReference type="Pfam" id="PF02687"/>
    </source>
</evidence>
<dbReference type="InterPro" id="IPR050250">
    <property type="entry name" value="Macrolide_Exporter_MacB"/>
</dbReference>
<feature type="domain" description="ABC3 transporter permease C-terminal" evidence="8">
    <location>
        <begin position="294"/>
        <end position="407"/>
    </location>
</feature>
<feature type="transmembrane region" description="Helical" evidence="7">
    <location>
        <begin position="338"/>
        <end position="365"/>
    </location>
</feature>
<evidence type="ECO:0000256" key="1">
    <source>
        <dbReference type="ARBA" id="ARBA00004651"/>
    </source>
</evidence>
<evidence type="ECO:0000259" key="9">
    <source>
        <dbReference type="Pfam" id="PF12704"/>
    </source>
</evidence>
<dbReference type="InterPro" id="IPR003838">
    <property type="entry name" value="ABC3_permease_C"/>
</dbReference>
<organism evidence="10 11">
    <name type="scientific">Litoribacter ruber</name>
    <dbReference type="NCBI Taxonomy" id="702568"/>
    <lineage>
        <taxon>Bacteria</taxon>
        <taxon>Pseudomonadati</taxon>
        <taxon>Bacteroidota</taxon>
        <taxon>Cytophagia</taxon>
        <taxon>Cytophagales</taxon>
        <taxon>Cyclobacteriaceae</taxon>
        <taxon>Litoribacter</taxon>
    </lineage>
</organism>
<keyword evidence="11" id="KW-1185">Reference proteome</keyword>
<feature type="transmembrane region" description="Helical" evidence="7">
    <location>
        <begin position="286"/>
        <end position="309"/>
    </location>
</feature>
<evidence type="ECO:0000256" key="7">
    <source>
        <dbReference type="SAM" id="Phobius"/>
    </source>
</evidence>
<dbReference type="EMBL" id="JAHCMY010000006">
    <property type="protein sequence ID" value="MBS9524711.1"/>
    <property type="molecule type" value="Genomic_DNA"/>
</dbReference>
<reference evidence="10 11" key="1">
    <citation type="submission" date="2021-05" db="EMBL/GenBank/DDBJ databases">
        <authorList>
            <person name="Zhang Z.D."/>
            <person name="Osman G."/>
        </authorList>
    </citation>
    <scope>NUCLEOTIDE SEQUENCE [LARGE SCALE GENOMIC DNA]</scope>
    <source>
        <strain evidence="10 11">KCTC 32217</strain>
    </source>
</reference>
<evidence type="ECO:0000256" key="4">
    <source>
        <dbReference type="ARBA" id="ARBA00022989"/>
    </source>
</evidence>
<dbReference type="Pfam" id="PF02687">
    <property type="entry name" value="FtsX"/>
    <property type="match status" value="1"/>
</dbReference>
<evidence type="ECO:0000256" key="6">
    <source>
        <dbReference type="ARBA" id="ARBA00038076"/>
    </source>
</evidence>
<keyword evidence="5 7" id="KW-0472">Membrane</keyword>
<evidence type="ECO:0000313" key="11">
    <source>
        <dbReference type="Proteomes" id="UP001319104"/>
    </source>
</evidence>
<evidence type="ECO:0000256" key="5">
    <source>
        <dbReference type="ARBA" id="ARBA00023136"/>
    </source>
</evidence>
<name>A0AAP2CK53_9BACT</name>
<dbReference type="InterPro" id="IPR025857">
    <property type="entry name" value="MacB_PCD"/>
</dbReference>
<keyword evidence="2" id="KW-1003">Cell membrane</keyword>
<evidence type="ECO:0000313" key="10">
    <source>
        <dbReference type="EMBL" id="MBS9524711.1"/>
    </source>
</evidence>
<dbReference type="GO" id="GO:0022857">
    <property type="term" value="F:transmembrane transporter activity"/>
    <property type="evidence" value="ECO:0007669"/>
    <property type="project" value="TreeGrafter"/>
</dbReference>
<dbReference type="PANTHER" id="PTHR30572">
    <property type="entry name" value="MEMBRANE COMPONENT OF TRANSPORTER-RELATED"/>
    <property type="match status" value="1"/>
</dbReference>
<dbReference type="Proteomes" id="UP001319104">
    <property type="component" value="Unassembled WGS sequence"/>
</dbReference>
<proteinExistence type="inferred from homology"/>
<protein>
    <submittedName>
        <fullName evidence="10">ABC transporter permease</fullName>
    </submittedName>
</protein>
<feature type="domain" description="MacB-like periplasmic core" evidence="9">
    <location>
        <begin position="21"/>
        <end position="240"/>
    </location>
</feature>
<gene>
    <name evidence="10" type="ORF">KI659_11890</name>
</gene>
<dbReference type="RefSeq" id="WP_213945573.1">
    <property type="nucleotide sequence ID" value="NZ_JAHBGI010000013.1"/>
</dbReference>
<accession>A0AAP2CK53</accession>
<evidence type="ECO:0000256" key="3">
    <source>
        <dbReference type="ARBA" id="ARBA00022692"/>
    </source>
</evidence>
<keyword evidence="4 7" id="KW-1133">Transmembrane helix</keyword>
<feature type="transmembrane region" description="Helical" evidence="7">
    <location>
        <begin position="21"/>
        <end position="42"/>
    </location>
</feature>
<dbReference type="Pfam" id="PF12704">
    <property type="entry name" value="MacB_PCD"/>
    <property type="match status" value="1"/>
</dbReference>